<accession>A0A8T1UGT5</accession>
<dbReference type="PANTHER" id="PTHR47169:SF2">
    <property type="entry name" value="OS01G0541250 PROTEIN"/>
    <property type="match status" value="1"/>
</dbReference>
<feature type="non-terminal residue" evidence="2">
    <location>
        <position position="163"/>
    </location>
</feature>
<name>A0A8T1UGT5_9STRA</name>
<proteinExistence type="predicted"/>
<keyword evidence="1" id="KW-1133">Transmembrane helix</keyword>
<organism evidence="2 3">
    <name type="scientific">Phytophthora cactorum</name>
    <dbReference type="NCBI Taxonomy" id="29920"/>
    <lineage>
        <taxon>Eukaryota</taxon>
        <taxon>Sar</taxon>
        <taxon>Stramenopiles</taxon>
        <taxon>Oomycota</taxon>
        <taxon>Peronosporomycetes</taxon>
        <taxon>Peronosporales</taxon>
        <taxon>Peronosporaceae</taxon>
        <taxon>Phytophthora</taxon>
    </lineage>
</organism>
<keyword evidence="1" id="KW-0812">Transmembrane</keyword>
<protein>
    <submittedName>
        <fullName evidence="2">Uncharacterized protein</fullName>
    </submittedName>
</protein>
<dbReference type="AlphaFoldDB" id="A0A8T1UGT5"/>
<gene>
    <name evidence="2" type="ORF">JG687_00006835</name>
</gene>
<comment type="caution">
    <text evidence="2">The sequence shown here is derived from an EMBL/GenBank/DDBJ whole genome shotgun (WGS) entry which is preliminary data.</text>
</comment>
<sequence>RSTREKVAAQVAAVPVCERQTLASLSKATRIPTTTLWRYVKIGWLRRAVSHVKPALSDAHKFRRLILYDARPSHIGSSYRMQHMYGVVYIVEVWFNLYKGTAIYYLTPDEGLPYRSTPKPRYIGMVIFLAAIARPRFNVRAKKSFDGNNGIWPIVERSLAQKS</sequence>
<reference evidence="2" key="1">
    <citation type="submission" date="2021-01" db="EMBL/GenBank/DDBJ databases">
        <title>Phytophthora aleatoria, a newly-described species from Pinus radiata is distinct from Phytophthora cactorum isolates based on comparative genomics.</title>
        <authorList>
            <person name="Mcdougal R."/>
            <person name="Panda P."/>
            <person name="Williams N."/>
            <person name="Studholme D.J."/>
        </authorList>
    </citation>
    <scope>NUCLEOTIDE SEQUENCE</scope>
    <source>
        <strain evidence="2">NZFS 3830</strain>
    </source>
</reference>
<evidence type="ECO:0000313" key="3">
    <source>
        <dbReference type="Proteomes" id="UP000688947"/>
    </source>
</evidence>
<dbReference type="PANTHER" id="PTHR47169">
    <property type="entry name" value="OS01G0541250 PROTEIN"/>
    <property type="match status" value="1"/>
</dbReference>
<dbReference type="EMBL" id="JAENGZ010000287">
    <property type="protein sequence ID" value="KAG6962949.1"/>
    <property type="molecule type" value="Genomic_DNA"/>
</dbReference>
<feature type="transmembrane region" description="Helical" evidence="1">
    <location>
        <begin position="119"/>
        <end position="137"/>
    </location>
</feature>
<dbReference type="Proteomes" id="UP000688947">
    <property type="component" value="Unassembled WGS sequence"/>
</dbReference>
<dbReference type="OrthoDB" id="129240at2759"/>
<feature type="transmembrane region" description="Helical" evidence="1">
    <location>
        <begin position="87"/>
        <end position="107"/>
    </location>
</feature>
<evidence type="ECO:0000256" key="1">
    <source>
        <dbReference type="SAM" id="Phobius"/>
    </source>
</evidence>
<evidence type="ECO:0000313" key="2">
    <source>
        <dbReference type="EMBL" id="KAG6962949.1"/>
    </source>
</evidence>
<dbReference type="VEuPathDB" id="FungiDB:PC110_g5005"/>
<keyword evidence="1" id="KW-0472">Membrane</keyword>